<dbReference type="GO" id="GO:0008270">
    <property type="term" value="F:zinc ion binding"/>
    <property type="evidence" value="ECO:0007669"/>
    <property type="project" value="InterPro"/>
</dbReference>
<feature type="repeat" description="PPR" evidence="3">
    <location>
        <begin position="239"/>
        <end position="273"/>
    </location>
</feature>
<dbReference type="Proteomes" id="UP000027138">
    <property type="component" value="Unassembled WGS sequence"/>
</dbReference>
<protein>
    <recommendedName>
        <fullName evidence="4">DYW domain-containing protein</fullName>
    </recommendedName>
</protein>
<dbReference type="EMBL" id="KK915447">
    <property type="protein sequence ID" value="KDP22527.1"/>
    <property type="molecule type" value="Genomic_DNA"/>
</dbReference>
<sequence>MQRYGARRLAAQTPMAINKWTGFNDSLSFPPHSHHENGDHQLFCDLLEACKLSQDIRTATETHTRIIRFGYGTNSSIAASLISTYVNCNQLNLAYQVIRQVFSWTVSLAGLNLVIDSFMRIGEYEIAKKVFCKMPDRDVVTWNSMIGGYVRNGKFEEALRSFQAMLSSNVEPDKFTFASVITACARLGALNHAQWLHDLMVQKRIEVNFILSSALIDMYSKCGRIETAKEVFESVERNDVSVWNSLINGLAVHGLALDAMMVFSKMEAENVLPDSLTFLGILKACSHCGLVKEGRKYFDLMENYYSIKPQLEHYGAMVDLLGRAGLLDEAYAMITAMPMEPDVIVWRILLSACRTHRNTELGEVAVANISGPKSGDYVLLSNIYCSQNRWDNAQEVREMMKEEGVRKRRGKSWFEWEDVVHRFRAGDKSHPETEALYKILEGLIQRTKLEGFVPSTELVMMDVSEEEKEENLYHHSEKLALAYGILKTSPGTEIRIYKNLRICYDCHNWIKMVSGLLSRVIIIRDRIRFHRFEGGSCSCGDYW</sequence>
<evidence type="ECO:0000256" key="1">
    <source>
        <dbReference type="ARBA" id="ARBA00006643"/>
    </source>
</evidence>
<dbReference type="InterPro" id="IPR011990">
    <property type="entry name" value="TPR-like_helical_dom_sf"/>
</dbReference>
<organism evidence="5 6">
    <name type="scientific">Jatropha curcas</name>
    <name type="common">Barbados nut</name>
    <dbReference type="NCBI Taxonomy" id="180498"/>
    <lineage>
        <taxon>Eukaryota</taxon>
        <taxon>Viridiplantae</taxon>
        <taxon>Streptophyta</taxon>
        <taxon>Embryophyta</taxon>
        <taxon>Tracheophyta</taxon>
        <taxon>Spermatophyta</taxon>
        <taxon>Magnoliopsida</taxon>
        <taxon>eudicotyledons</taxon>
        <taxon>Gunneridae</taxon>
        <taxon>Pentapetalae</taxon>
        <taxon>rosids</taxon>
        <taxon>fabids</taxon>
        <taxon>Malpighiales</taxon>
        <taxon>Euphorbiaceae</taxon>
        <taxon>Crotonoideae</taxon>
        <taxon>Jatropheae</taxon>
        <taxon>Jatropha</taxon>
    </lineage>
</organism>
<keyword evidence="6" id="KW-1185">Reference proteome</keyword>
<keyword evidence="2" id="KW-0677">Repeat</keyword>
<evidence type="ECO:0000313" key="6">
    <source>
        <dbReference type="Proteomes" id="UP000027138"/>
    </source>
</evidence>
<dbReference type="FunFam" id="1.25.40.10:FF:000242">
    <property type="entry name" value="Pentatricopeptide repeat-containing protein"/>
    <property type="match status" value="1"/>
</dbReference>
<gene>
    <name evidence="5" type="ORF">JCGZ_26358</name>
</gene>
<comment type="similarity">
    <text evidence="1">Belongs to the PPR family. PCMP-H subfamily.</text>
</comment>
<dbReference type="PANTHER" id="PTHR47926:SF360">
    <property type="entry name" value="PENTATRICOPEPTIDE REPEAT-CONTAINING PROTEIN"/>
    <property type="match status" value="1"/>
</dbReference>
<dbReference type="InterPro" id="IPR046960">
    <property type="entry name" value="PPR_At4g14850-like_plant"/>
</dbReference>
<evidence type="ECO:0000313" key="5">
    <source>
        <dbReference type="EMBL" id="KDP22527.1"/>
    </source>
</evidence>
<dbReference type="InterPro" id="IPR002885">
    <property type="entry name" value="PPR_rpt"/>
</dbReference>
<evidence type="ECO:0000256" key="2">
    <source>
        <dbReference type="ARBA" id="ARBA00022737"/>
    </source>
</evidence>
<dbReference type="Gene3D" id="1.25.40.10">
    <property type="entry name" value="Tetratricopeptide repeat domain"/>
    <property type="match status" value="2"/>
</dbReference>
<proteinExistence type="inferred from homology"/>
<feature type="repeat" description="PPR" evidence="3">
    <location>
        <begin position="138"/>
        <end position="172"/>
    </location>
</feature>
<evidence type="ECO:0000259" key="4">
    <source>
        <dbReference type="Pfam" id="PF14432"/>
    </source>
</evidence>
<dbReference type="PANTHER" id="PTHR47926">
    <property type="entry name" value="PENTATRICOPEPTIDE REPEAT-CONTAINING PROTEIN"/>
    <property type="match status" value="1"/>
</dbReference>
<feature type="repeat" description="PPR" evidence="3">
    <location>
        <begin position="173"/>
        <end position="207"/>
    </location>
</feature>
<dbReference type="AlphaFoldDB" id="A0A067JFA1"/>
<name>A0A067JFA1_JATCU</name>
<dbReference type="PROSITE" id="PS51375">
    <property type="entry name" value="PPR"/>
    <property type="match status" value="3"/>
</dbReference>
<dbReference type="Pfam" id="PF01535">
    <property type="entry name" value="PPR"/>
    <property type="match status" value="1"/>
</dbReference>
<dbReference type="OrthoDB" id="185373at2759"/>
<feature type="domain" description="DYW" evidence="4">
    <location>
        <begin position="451"/>
        <end position="543"/>
    </location>
</feature>
<dbReference type="InterPro" id="IPR046848">
    <property type="entry name" value="E_motif"/>
</dbReference>
<dbReference type="InterPro" id="IPR032867">
    <property type="entry name" value="DYW_dom"/>
</dbReference>
<dbReference type="FunFam" id="1.25.40.10:FF:000333">
    <property type="entry name" value="Pentatricopeptide repeat-containing protein"/>
    <property type="match status" value="1"/>
</dbReference>
<dbReference type="GO" id="GO:0009451">
    <property type="term" value="P:RNA modification"/>
    <property type="evidence" value="ECO:0007669"/>
    <property type="project" value="InterPro"/>
</dbReference>
<dbReference type="GO" id="GO:0003723">
    <property type="term" value="F:RNA binding"/>
    <property type="evidence" value="ECO:0007669"/>
    <property type="project" value="InterPro"/>
</dbReference>
<dbReference type="Pfam" id="PF14432">
    <property type="entry name" value="DYW_deaminase"/>
    <property type="match status" value="1"/>
</dbReference>
<evidence type="ECO:0000256" key="3">
    <source>
        <dbReference type="PROSITE-ProRule" id="PRU00708"/>
    </source>
</evidence>
<reference evidence="5 6" key="1">
    <citation type="journal article" date="2014" name="PLoS ONE">
        <title>Global Analysis of Gene Expression Profiles in Physic Nut (Jatropha curcas L.) Seedlings Exposed to Salt Stress.</title>
        <authorList>
            <person name="Zhang L."/>
            <person name="Zhang C."/>
            <person name="Wu P."/>
            <person name="Chen Y."/>
            <person name="Li M."/>
            <person name="Jiang H."/>
            <person name="Wu G."/>
        </authorList>
    </citation>
    <scope>NUCLEOTIDE SEQUENCE [LARGE SCALE GENOMIC DNA]</scope>
    <source>
        <strain evidence="6">cv. GZQX0401</strain>
        <tissue evidence="5">Young leaves</tissue>
    </source>
</reference>
<dbReference type="NCBIfam" id="TIGR00756">
    <property type="entry name" value="PPR"/>
    <property type="match status" value="3"/>
</dbReference>
<dbReference type="KEGG" id="jcu:105648708"/>
<dbReference type="Pfam" id="PF13041">
    <property type="entry name" value="PPR_2"/>
    <property type="match status" value="2"/>
</dbReference>
<dbReference type="Pfam" id="PF20431">
    <property type="entry name" value="E_motif"/>
    <property type="match status" value="1"/>
</dbReference>
<accession>A0A067JFA1</accession>